<dbReference type="AlphaFoldDB" id="A0A248LMX7"/>
<evidence type="ECO:0000313" key="6">
    <source>
        <dbReference type="EMBL" id="ASJ25831.1"/>
    </source>
</evidence>
<dbReference type="FunFam" id="3.40.309.10:FF:000004">
    <property type="entry name" value="Succinate-semialdehyde dehydrogenase I"/>
    <property type="match status" value="1"/>
</dbReference>
<organism evidence="6 7">
    <name type="scientific">Laribacter hongkongensis</name>
    <dbReference type="NCBI Taxonomy" id="168471"/>
    <lineage>
        <taxon>Bacteria</taxon>
        <taxon>Pseudomonadati</taxon>
        <taxon>Pseudomonadota</taxon>
        <taxon>Betaproteobacteria</taxon>
        <taxon>Neisseriales</taxon>
        <taxon>Aquaspirillaceae</taxon>
        <taxon>Laribacter</taxon>
    </lineage>
</organism>
<keyword evidence="2 4" id="KW-0560">Oxidoreductase</keyword>
<dbReference type="Pfam" id="PF00171">
    <property type="entry name" value="Aldedh"/>
    <property type="match status" value="1"/>
</dbReference>
<dbReference type="InterPro" id="IPR015590">
    <property type="entry name" value="Aldehyde_DH_dom"/>
</dbReference>
<dbReference type="GO" id="GO:0009450">
    <property type="term" value="P:gamma-aminobutyric acid catabolic process"/>
    <property type="evidence" value="ECO:0007669"/>
    <property type="project" value="InterPro"/>
</dbReference>
<evidence type="ECO:0000256" key="4">
    <source>
        <dbReference type="RuleBase" id="RU003345"/>
    </source>
</evidence>
<dbReference type="GO" id="GO:0004777">
    <property type="term" value="F:succinate-semialdehyde dehydrogenase (NAD+) activity"/>
    <property type="evidence" value="ECO:0007669"/>
    <property type="project" value="TreeGrafter"/>
</dbReference>
<dbReference type="EMBL" id="CP022115">
    <property type="protein sequence ID" value="ASJ25831.1"/>
    <property type="molecule type" value="Genomic_DNA"/>
</dbReference>
<dbReference type="PROSITE" id="PS00070">
    <property type="entry name" value="ALDEHYDE_DEHYDR_CYS"/>
    <property type="match status" value="1"/>
</dbReference>
<dbReference type="InterPro" id="IPR050740">
    <property type="entry name" value="Aldehyde_DH_Superfamily"/>
</dbReference>
<dbReference type="GO" id="GO:0005829">
    <property type="term" value="C:cytosol"/>
    <property type="evidence" value="ECO:0007669"/>
    <property type="project" value="TreeGrafter"/>
</dbReference>
<dbReference type="OrthoDB" id="6187633at2"/>
<dbReference type="PANTHER" id="PTHR43353">
    <property type="entry name" value="SUCCINATE-SEMIALDEHYDE DEHYDROGENASE, MITOCHONDRIAL"/>
    <property type="match status" value="1"/>
</dbReference>
<evidence type="ECO:0000256" key="2">
    <source>
        <dbReference type="ARBA" id="ARBA00023002"/>
    </source>
</evidence>
<dbReference type="RefSeq" id="WP_088862020.1">
    <property type="nucleotide sequence ID" value="NZ_CP022115.1"/>
</dbReference>
<evidence type="ECO:0000256" key="3">
    <source>
        <dbReference type="PROSITE-ProRule" id="PRU10007"/>
    </source>
</evidence>
<evidence type="ECO:0000313" key="7">
    <source>
        <dbReference type="Proteomes" id="UP000197424"/>
    </source>
</evidence>
<name>A0A248LMX7_9NEIS</name>
<dbReference type="PROSITE" id="PS00687">
    <property type="entry name" value="ALDEHYDE_DEHYDR_GLU"/>
    <property type="match status" value="1"/>
</dbReference>
<evidence type="ECO:0000256" key="1">
    <source>
        <dbReference type="ARBA" id="ARBA00009986"/>
    </source>
</evidence>
<dbReference type="Gene3D" id="3.40.309.10">
    <property type="entry name" value="Aldehyde Dehydrogenase, Chain A, domain 2"/>
    <property type="match status" value="1"/>
</dbReference>
<proteinExistence type="inferred from homology"/>
<evidence type="ECO:0000259" key="5">
    <source>
        <dbReference type="Pfam" id="PF00171"/>
    </source>
</evidence>
<dbReference type="InterPro" id="IPR010102">
    <property type="entry name" value="Succ_semiAld_DH"/>
</dbReference>
<protein>
    <submittedName>
        <fullName evidence="6">GabD</fullName>
    </submittedName>
</protein>
<comment type="similarity">
    <text evidence="1 4">Belongs to the aldehyde dehydrogenase family.</text>
</comment>
<feature type="domain" description="Aldehyde dehydrogenase" evidence="5">
    <location>
        <begin position="20"/>
        <end position="478"/>
    </location>
</feature>
<dbReference type="CDD" id="cd07103">
    <property type="entry name" value="ALDH_F5_SSADH_GabD"/>
    <property type="match status" value="1"/>
</dbReference>
<dbReference type="InterPro" id="IPR016163">
    <property type="entry name" value="Ald_DH_C"/>
</dbReference>
<dbReference type="SUPFAM" id="SSF53720">
    <property type="entry name" value="ALDH-like"/>
    <property type="match status" value="1"/>
</dbReference>
<dbReference type="InterPro" id="IPR016160">
    <property type="entry name" value="Ald_DH_CS_CYS"/>
</dbReference>
<reference evidence="7" key="1">
    <citation type="submission" date="2017-06" db="EMBL/GenBank/DDBJ databases">
        <title>Whole genome sequence of Laribacter hongkongensis LHGZ1.</title>
        <authorList>
            <person name="Chen D."/>
            <person name="Wu H."/>
            <person name="Chen J."/>
        </authorList>
    </citation>
    <scope>NUCLEOTIDE SEQUENCE [LARGE SCALE GENOMIC DNA]</scope>
    <source>
        <strain evidence="7">LHGZ1</strain>
    </source>
</reference>
<dbReference type="Gene3D" id="3.40.605.10">
    <property type="entry name" value="Aldehyde Dehydrogenase, Chain A, domain 1"/>
    <property type="match status" value="1"/>
</dbReference>
<gene>
    <name evidence="6" type="primary">gabD</name>
    <name evidence="6" type="ORF">LHGZ1_3000</name>
</gene>
<dbReference type="InterPro" id="IPR029510">
    <property type="entry name" value="Ald_DH_CS_GLU"/>
</dbReference>
<dbReference type="PANTHER" id="PTHR43353:SF5">
    <property type="entry name" value="SUCCINATE-SEMIALDEHYDE DEHYDROGENASE, MITOCHONDRIAL"/>
    <property type="match status" value="1"/>
</dbReference>
<dbReference type="InterPro" id="IPR016162">
    <property type="entry name" value="Ald_DH_N"/>
</dbReference>
<dbReference type="InterPro" id="IPR016161">
    <property type="entry name" value="Ald_DH/histidinol_DH"/>
</dbReference>
<dbReference type="Proteomes" id="UP000197424">
    <property type="component" value="Chromosome"/>
</dbReference>
<sequence>MLKLNDPGLLADRCLIGGEWCAADDGATLAVTNPATGAVLARVPKMGRAETRRALEAAEAAWPAWRRRTAKERAVILRRWFDLVTAHADDLAVILTAEQGKPLAEAKGEILYGASYLEWFAEEAKRVYGDTIPAPGADRRIVVTKEPIGVCAAVTPWNFPNAMITRKVGPALAAGCPIVLKPASQTPLSALALAVLAERAGVPAGVFSVITGAAGEIGAELTGSAIVRKFSFTGSTEVGRQLIAQCAGTVKKVSMELGGNAPFIVFDDADLDAAVEGALASKYRNAGQTCVCANRLYVQAGVYEAFAAKLAAAVVGLKVGDGFEAGVTQGPLIDEAAVRKVEEHVADALAHGAQLLAGGRRHALGGTFFEPTVLTGVTQSMRVAREETFGPLAPLFRFETEAEVIAMANATEFGLASYFYSRDIGRIWRVAEGLEYGMVAVNSGLLSNEMAPFGGVKQSGLGREGSRYGIEDYLEIKYLLLGGLAG</sequence>
<dbReference type="NCBIfam" id="TIGR01780">
    <property type="entry name" value="SSADH"/>
    <property type="match status" value="1"/>
</dbReference>
<dbReference type="FunFam" id="3.40.605.10:FF:000005">
    <property type="entry name" value="Succinate-semialdehyde dehydrogenase I"/>
    <property type="match status" value="1"/>
</dbReference>
<feature type="active site" evidence="3">
    <location>
        <position position="256"/>
    </location>
</feature>
<accession>A0A248LMX7</accession>